<dbReference type="Pfam" id="PF16312">
    <property type="entry name" value="Oberon_cc"/>
    <property type="match status" value="1"/>
</dbReference>
<evidence type="ECO:0000313" key="12">
    <source>
        <dbReference type="Proteomes" id="UP000824469"/>
    </source>
</evidence>
<dbReference type="InterPro" id="IPR004082">
    <property type="entry name" value="OBERON"/>
</dbReference>
<dbReference type="EMBL" id="JAHRHJ020000005">
    <property type="protein sequence ID" value="KAH9314439.1"/>
    <property type="molecule type" value="Genomic_DNA"/>
</dbReference>
<organism evidence="11 12">
    <name type="scientific">Taxus chinensis</name>
    <name type="common">Chinese yew</name>
    <name type="synonym">Taxus wallichiana var. chinensis</name>
    <dbReference type="NCBI Taxonomy" id="29808"/>
    <lineage>
        <taxon>Eukaryota</taxon>
        <taxon>Viridiplantae</taxon>
        <taxon>Streptophyta</taxon>
        <taxon>Embryophyta</taxon>
        <taxon>Tracheophyta</taxon>
        <taxon>Spermatophyta</taxon>
        <taxon>Pinopsida</taxon>
        <taxon>Pinidae</taxon>
        <taxon>Conifers II</taxon>
        <taxon>Cupressales</taxon>
        <taxon>Taxaceae</taxon>
        <taxon>Taxus</taxon>
    </lineage>
</organism>
<evidence type="ECO:0000256" key="3">
    <source>
        <dbReference type="ARBA" id="ARBA00022771"/>
    </source>
</evidence>
<dbReference type="InterPro" id="IPR032535">
    <property type="entry name" value="Oberon_CC"/>
</dbReference>
<evidence type="ECO:0000313" key="11">
    <source>
        <dbReference type="EMBL" id="KAH9314439.1"/>
    </source>
</evidence>
<proteinExistence type="predicted"/>
<dbReference type="Pfam" id="PF07227">
    <property type="entry name" value="PHD_Oberon"/>
    <property type="match status" value="1"/>
</dbReference>
<gene>
    <name evidence="11" type="ORF">KI387_023066</name>
</gene>
<feature type="region of interest" description="Disordered" evidence="8">
    <location>
        <begin position="592"/>
        <end position="625"/>
    </location>
</feature>
<keyword evidence="4" id="KW-0862">Zinc</keyword>
<dbReference type="GO" id="GO:0010468">
    <property type="term" value="P:regulation of gene expression"/>
    <property type="evidence" value="ECO:0007669"/>
    <property type="project" value="TreeGrafter"/>
</dbReference>
<dbReference type="AlphaFoldDB" id="A0AA38G1F7"/>
<dbReference type="GO" id="GO:0005634">
    <property type="term" value="C:nucleus"/>
    <property type="evidence" value="ECO:0007669"/>
    <property type="project" value="UniProtKB-SubCell"/>
</dbReference>
<evidence type="ECO:0000256" key="2">
    <source>
        <dbReference type="ARBA" id="ARBA00022723"/>
    </source>
</evidence>
<feature type="domain" description="Oberon coiled-coil region" evidence="10">
    <location>
        <begin position="1053"/>
        <end position="1176"/>
    </location>
</feature>
<dbReference type="Proteomes" id="UP000824469">
    <property type="component" value="Unassembled WGS sequence"/>
</dbReference>
<dbReference type="PANTHER" id="PTHR21736:SF38">
    <property type="entry name" value="PROTEIN OBERON 3"/>
    <property type="match status" value="1"/>
</dbReference>
<evidence type="ECO:0000256" key="5">
    <source>
        <dbReference type="ARBA" id="ARBA00023054"/>
    </source>
</evidence>
<feature type="compositionally biased region" description="Polar residues" evidence="8">
    <location>
        <begin position="21"/>
        <end position="31"/>
    </location>
</feature>
<keyword evidence="6" id="KW-0539">Nucleus</keyword>
<accession>A0AA38G1F7</accession>
<evidence type="ECO:0000256" key="1">
    <source>
        <dbReference type="ARBA" id="ARBA00004123"/>
    </source>
</evidence>
<dbReference type="InterPro" id="IPR047578">
    <property type="entry name" value="OBE1-like_PHD"/>
</dbReference>
<dbReference type="InterPro" id="IPR032881">
    <property type="entry name" value="Oberon-like_PHD"/>
</dbReference>
<feature type="compositionally biased region" description="Low complexity" evidence="8">
    <location>
        <begin position="1"/>
        <end position="19"/>
    </location>
</feature>
<dbReference type="PRINTS" id="PR01544">
    <property type="entry name" value="ARATH130DUF"/>
</dbReference>
<protein>
    <recommendedName>
        <fullName evidence="13">OBERON-like protein</fullName>
    </recommendedName>
</protein>
<feature type="region of interest" description="Disordered" evidence="8">
    <location>
        <begin position="125"/>
        <end position="164"/>
    </location>
</feature>
<dbReference type="OMA" id="CECKFCT"/>
<evidence type="ECO:0000259" key="9">
    <source>
        <dbReference type="Pfam" id="PF07227"/>
    </source>
</evidence>
<keyword evidence="5 7" id="KW-0175">Coiled coil</keyword>
<keyword evidence="2" id="KW-0479">Metal-binding</keyword>
<keyword evidence="3" id="KW-0863">Zinc-finger</keyword>
<keyword evidence="12" id="KW-1185">Reference proteome</keyword>
<evidence type="ECO:0000256" key="4">
    <source>
        <dbReference type="ARBA" id="ARBA00022833"/>
    </source>
</evidence>
<dbReference type="PANTHER" id="PTHR21736">
    <property type="entry name" value="VERNALIZATION-INSENSITIVE PROTEIN 3"/>
    <property type="match status" value="1"/>
</dbReference>
<feature type="domain" description="Oberon-like PHD finger" evidence="9">
    <location>
        <begin position="830"/>
        <end position="954"/>
    </location>
</feature>
<evidence type="ECO:0008006" key="13">
    <source>
        <dbReference type="Google" id="ProtNLM"/>
    </source>
</evidence>
<feature type="compositionally biased region" description="Polar residues" evidence="8">
    <location>
        <begin position="670"/>
        <end position="682"/>
    </location>
</feature>
<feature type="region of interest" description="Disordered" evidence="8">
    <location>
        <begin position="472"/>
        <end position="501"/>
    </location>
</feature>
<sequence>MRCASSGSSMSSGHASDSDIGNGNENDNVNEAGSDELEGESKGTCTLNSKGEQGFGKSCGQMLCFDGAKRLIRVGEEEERDTGADRCEIKGTRTFHFQGGQVPRKSCGQMLCFDGTKGLIKVGEEEERNPGAGADADASAHKNESKGTYTHFSQGGQGSGKSRGEKLCFDRAEGLIRVREEEREECRRSSHSRLQTETETDVFSIKMKNNCEAFGDHINTFDFDHPLDAGNVGLAHEGSSMMQLGHSVSLQMGDDHQRKRSFKEMEMVKRDGLNIGGLRSGPNSERKEIDLELAPNIADGNCSGAAKEMGSQELTLSYMCDEPKPSFKSDSQIALGGSFIAPHELGEKGKDKGKQLALSLLNGTEPADYCGKWLEWDFLHSKTSWEDQSACKIEKGASSRHLSTEEEEDEKEENHQMELCGGKQTQKKPKTECIQLSLGFPDVSLTLASPNLNMPLAPSTQTRSIQSLGHTNHTRTSSLRHTNQTRTSSFGHTNHTRTTSDGFTTSLEYSQSHSFFHNPSCSLTQNSLENNEFSVGSQPVSQGNDQVSYGNWQAPNANEQVSYENNGSMIMPQERLKPGRDISLYQSVLQNGNMQGHHSSQGFLGGNNRNRNSGGNERDGGNSLFQGSHRMQLEQQARNLNGSQAKSDGNETQFSFPRELPERSRRHAWSSPSRSVSSQETRSIQHRRIDKGMSKPEADRDILFQMDKQARDEEQSMLRDRITADRILHEIVLEPINIMAQKLQELPDNILDNVREYLQDLIGGNEKREHFAKFQKILQRRNDLTAEMLIKSHRSQLEILVTIKTGMKTFLGCNHIPISELVDIFLDLRCRNLDCKSQLPVDDCECKVCSYRSGFCSMCMCLICSKFDCASNTCSWVGCDICLHWCHTDCGIGNSYIKPSPSIKGASGTTEMQFYCIACDHSSEMFGFVKEVFKTFSKEWGAETLVKELDFVRRIFQGSEDTRGKQLRNKAEDMLAKLGSKICSPSDVCNSILSFFTECDSKFFGMRNLTSKEPVVPNDREDEHDQFVTAVRESIYKINPSSSEKVASKVLKVCESSDQDHAGKKIETGDLHYDKARHKAEIDELDSIVRIKHAEAQMFQSRADDARREAEGLQRIALAKNNKIEEEYTSKLAKLCLTETEERRRLKLEELHSLETAHHHYYNMKIRMETDIKELLIKMETTRQQLL</sequence>
<feature type="compositionally biased region" description="Low complexity" evidence="8">
    <location>
        <begin position="606"/>
        <end position="615"/>
    </location>
</feature>
<feature type="region of interest" description="Disordered" evidence="8">
    <location>
        <begin position="1"/>
        <end position="50"/>
    </location>
</feature>
<evidence type="ECO:0000256" key="6">
    <source>
        <dbReference type="ARBA" id="ARBA00023242"/>
    </source>
</evidence>
<evidence type="ECO:0000259" key="10">
    <source>
        <dbReference type="Pfam" id="PF16312"/>
    </source>
</evidence>
<dbReference type="CDD" id="cd15612">
    <property type="entry name" value="PHD_OBE1_like"/>
    <property type="match status" value="1"/>
</dbReference>
<feature type="region of interest" description="Disordered" evidence="8">
    <location>
        <begin position="640"/>
        <end position="687"/>
    </location>
</feature>
<dbReference type="GO" id="GO:0010071">
    <property type="term" value="P:root meristem specification"/>
    <property type="evidence" value="ECO:0007669"/>
    <property type="project" value="TreeGrafter"/>
</dbReference>
<dbReference type="GO" id="GO:0010492">
    <property type="term" value="P:maintenance of shoot apical meristem identity"/>
    <property type="evidence" value="ECO:0007669"/>
    <property type="project" value="TreeGrafter"/>
</dbReference>
<dbReference type="GO" id="GO:0008270">
    <property type="term" value="F:zinc ion binding"/>
    <property type="evidence" value="ECO:0007669"/>
    <property type="project" value="UniProtKB-KW"/>
</dbReference>
<feature type="coiled-coil region" evidence="7">
    <location>
        <begin position="1096"/>
        <end position="1185"/>
    </location>
</feature>
<feature type="compositionally biased region" description="Polar residues" evidence="8">
    <location>
        <begin position="592"/>
        <end position="602"/>
    </location>
</feature>
<reference evidence="11 12" key="1">
    <citation type="journal article" date="2021" name="Nat. Plants">
        <title>The Taxus genome provides insights into paclitaxel biosynthesis.</title>
        <authorList>
            <person name="Xiong X."/>
            <person name="Gou J."/>
            <person name="Liao Q."/>
            <person name="Li Y."/>
            <person name="Zhou Q."/>
            <person name="Bi G."/>
            <person name="Li C."/>
            <person name="Du R."/>
            <person name="Wang X."/>
            <person name="Sun T."/>
            <person name="Guo L."/>
            <person name="Liang H."/>
            <person name="Lu P."/>
            <person name="Wu Y."/>
            <person name="Zhang Z."/>
            <person name="Ro D.K."/>
            <person name="Shang Y."/>
            <person name="Huang S."/>
            <person name="Yan J."/>
        </authorList>
    </citation>
    <scope>NUCLEOTIDE SEQUENCE [LARGE SCALE GENOMIC DNA]</scope>
    <source>
        <strain evidence="11">Ta-2019</strain>
    </source>
</reference>
<evidence type="ECO:0000256" key="8">
    <source>
        <dbReference type="SAM" id="MobiDB-lite"/>
    </source>
</evidence>
<feature type="compositionally biased region" description="Polar residues" evidence="8">
    <location>
        <begin position="640"/>
        <end position="655"/>
    </location>
</feature>
<comment type="caution">
    <text evidence="11">The sequence shown here is derived from an EMBL/GenBank/DDBJ whole genome shotgun (WGS) entry which is preliminary data.</text>
</comment>
<feature type="region of interest" description="Disordered" evidence="8">
    <location>
        <begin position="394"/>
        <end position="415"/>
    </location>
</feature>
<evidence type="ECO:0000256" key="7">
    <source>
        <dbReference type="SAM" id="Coils"/>
    </source>
</evidence>
<name>A0AA38G1F7_TAXCH</name>
<comment type="subcellular location">
    <subcellularLocation>
        <location evidence="1">Nucleus</location>
    </subcellularLocation>
</comment>
<dbReference type="GO" id="GO:0010078">
    <property type="term" value="P:maintenance of root meristem identity"/>
    <property type="evidence" value="ECO:0007669"/>
    <property type="project" value="TreeGrafter"/>
</dbReference>